<proteinExistence type="inferred from homology"/>
<evidence type="ECO:0000256" key="3">
    <source>
        <dbReference type="ARBA" id="ARBA00023015"/>
    </source>
</evidence>
<evidence type="ECO:0000313" key="9">
    <source>
        <dbReference type="Proteomes" id="UP000287687"/>
    </source>
</evidence>
<dbReference type="GO" id="GO:0003700">
    <property type="term" value="F:DNA-binding transcription factor activity"/>
    <property type="evidence" value="ECO:0007669"/>
    <property type="project" value="InterPro"/>
</dbReference>
<evidence type="ECO:0000256" key="5">
    <source>
        <dbReference type="ARBA" id="ARBA00023159"/>
    </source>
</evidence>
<evidence type="ECO:0000256" key="2">
    <source>
        <dbReference type="ARBA" id="ARBA00022458"/>
    </source>
</evidence>
<dbReference type="Gene3D" id="3.40.190.10">
    <property type="entry name" value="Periplasmic binding protein-like II"/>
    <property type="match status" value="2"/>
</dbReference>
<name>A0A444LB93_9HYPH</name>
<dbReference type="OrthoDB" id="8455878at2"/>
<accession>A0A444LB93</accession>
<sequence length="309" mass="33739">MHTMNNLRGVDLNLLVVLHALLIERHVSRTAIRLNMSQPAVSHALARLRARLDDPLFTRQGGTLVPTLRALELARPLADAMAQIQIVLRPDGFEPDRARHTFKLAMSDYGAGIVLPNLVAGLRRSAPNIDIVVTQLSREGMIASIMDGDVDLALGVFPQLPEQILSELLHCDTYACLIDRASLAPLAETIDLELYLARPHALVAVHGEASTEVDEAIHAAGHTRRVAVVLPHWGVAPKTIRGTDLILTVAAGSLTSIRDDDGLLVLPPPIRFPTIPFSQISHQRRRSDPALRWLRAFVVASAQPSVPSR</sequence>
<dbReference type="Pfam" id="PF03466">
    <property type="entry name" value="LysR_substrate"/>
    <property type="match status" value="1"/>
</dbReference>
<dbReference type="InterPro" id="IPR036388">
    <property type="entry name" value="WH-like_DNA-bd_sf"/>
</dbReference>
<dbReference type="InterPro" id="IPR036390">
    <property type="entry name" value="WH_DNA-bd_sf"/>
</dbReference>
<comment type="similarity">
    <text evidence="1">Belongs to the LysR transcriptional regulatory family.</text>
</comment>
<dbReference type="PRINTS" id="PR00039">
    <property type="entry name" value="HTHLYSR"/>
</dbReference>
<dbReference type="InterPro" id="IPR050389">
    <property type="entry name" value="LysR-type_TF"/>
</dbReference>
<evidence type="ECO:0000259" key="7">
    <source>
        <dbReference type="PROSITE" id="PS50931"/>
    </source>
</evidence>
<keyword evidence="3" id="KW-0805">Transcription regulation</keyword>
<gene>
    <name evidence="8" type="ORF">EPK99_22940</name>
</gene>
<evidence type="ECO:0000256" key="1">
    <source>
        <dbReference type="ARBA" id="ARBA00009437"/>
    </source>
</evidence>
<dbReference type="Gene3D" id="1.10.10.10">
    <property type="entry name" value="Winged helix-like DNA-binding domain superfamily/Winged helix DNA-binding domain"/>
    <property type="match status" value="1"/>
</dbReference>
<dbReference type="PROSITE" id="PS50931">
    <property type="entry name" value="HTH_LYSR"/>
    <property type="match status" value="1"/>
</dbReference>
<dbReference type="InterPro" id="IPR000847">
    <property type="entry name" value="LysR_HTH_N"/>
</dbReference>
<evidence type="ECO:0000256" key="6">
    <source>
        <dbReference type="ARBA" id="ARBA00023163"/>
    </source>
</evidence>
<dbReference type="PANTHER" id="PTHR30118">
    <property type="entry name" value="HTH-TYPE TRANSCRIPTIONAL REGULATOR LEUO-RELATED"/>
    <property type="match status" value="1"/>
</dbReference>
<dbReference type="SUPFAM" id="SSF53850">
    <property type="entry name" value="Periplasmic binding protein-like II"/>
    <property type="match status" value="1"/>
</dbReference>
<keyword evidence="4" id="KW-0238">DNA-binding</keyword>
<evidence type="ECO:0000313" key="8">
    <source>
        <dbReference type="EMBL" id="RWX74898.1"/>
    </source>
</evidence>
<dbReference type="Proteomes" id="UP000287687">
    <property type="component" value="Unassembled WGS sequence"/>
</dbReference>
<reference evidence="8 9" key="1">
    <citation type="submission" date="2019-01" db="EMBL/GenBank/DDBJ databases">
        <title>The draft genome of Rhizobium sp. 24NR.</title>
        <authorList>
            <person name="Liu L."/>
            <person name="Liang L."/>
            <person name="Shi S."/>
            <person name="Xu L."/>
            <person name="Wang X."/>
            <person name="Li L."/>
            <person name="Zhang X."/>
        </authorList>
    </citation>
    <scope>NUCLEOTIDE SEQUENCE [LARGE SCALE GENOMIC DNA]</scope>
    <source>
        <strain evidence="8 9">24NR</strain>
    </source>
</reference>
<dbReference type="InterPro" id="IPR005119">
    <property type="entry name" value="LysR_subst-bd"/>
</dbReference>
<keyword evidence="6" id="KW-0804">Transcription</keyword>
<protein>
    <submittedName>
        <fullName evidence="8">LysR family transcriptional regulator</fullName>
    </submittedName>
</protein>
<keyword evidence="5" id="KW-0010">Activator</keyword>
<feature type="domain" description="HTH lysR-type" evidence="7">
    <location>
        <begin position="10"/>
        <end position="67"/>
    </location>
</feature>
<organism evidence="8 9">
    <name type="scientific">Neorhizobium lilium</name>
    <dbReference type="NCBI Taxonomy" id="2503024"/>
    <lineage>
        <taxon>Bacteria</taxon>
        <taxon>Pseudomonadati</taxon>
        <taxon>Pseudomonadota</taxon>
        <taxon>Alphaproteobacteria</taxon>
        <taxon>Hyphomicrobiales</taxon>
        <taxon>Rhizobiaceae</taxon>
        <taxon>Rhizobium/Agrobacterium group</taxon>
        <taxon>Neorhizobium</taxon>
    </lineage>
</organism>
<evidence type="ECO:0000256" key="4">
    <source>
        <dbReference type="ARBA" id="ARBA00023125"/>
    </source>
</evidence>
<dbReference type="EMBL" id="SBIP01000006">
    <property type="protein sequence ID" value="RWX74898.1"/>
    <property type="molecule type" value="Genomic_DNA"/>
</dbReference>
<keyword evidence="9" id="KW-1185">Reference proteome</keyword>
<dbReference type="SUPFAM" id="SSF46785">
    <property type="entry name" value="Winged helix' DNA-binding domain"/>
    <property type="match status" value="1"/>
</dbReference>
<dbReference type="AlphaFoldDB" id="A0A444LB93"/>
<keyword evidence="2" id="KW-0536">Nodulation</keyword>
<dbReference type="Pfam" id="PF00126">
    <property type="entry name" value="HTH_1"/>
    <property type="match status" value="1"/>
</dbReference>
<dbReference type="GO" id="GO:0003677">
    <property type="term" value="F:DNA binding"/>
    <property type="evidence" value="ECO:0007669"/>
    <property type="project" value="UniProtKB-KW"/>
</dbReference>
<dbReference type="PANTHER" id="PTHR30118:SF15">
    <property type="entry name" value="TRANSCRIPTIONAL REGULATORY PROTEIN"/>
    <property type="match status" value="1"/>
</dbReference>
<comment type="caution">
    <text evidence="8">The sequence shown here is derived from an EMBL/GenBank/DDBJ whole genome shotgun (WGS) entry which is preliminary data.</text>
</comment>